<feature type="compositionally biased region" description="Basic and acidic residues" evidence="1">
    <location>
        <begin position="538"/>
        <end position="608"/>
    </location>
</feature>
<feature type="compositionally biased region" description="Acidic residues" evidence="1">
    <location>
        <begin position="1617"/>
        <end position="1627"/>
    </location>
</feature>
<accession>A0A482W2F8</accession>
<feature type="compositionally biased region" description="Basic and acidic residues" evidence="1">
    <location>
        <begin position="1037"/>
        <end position="1052"/>
    </location>
</feature>
<feature type="compositionally biased region" description="Basic residues" evidence="1">
    <location>
        <begin position="1219"/>
        <end position="1232"/>
    </location>
</feature>
<feature type="compositionally biased region" description="Basic residues" evidence="1">
    <location>
        <begin position="1468"/>
        <end position="1489"/>
    </location>
</feature>
<feature type="compositionally biased region" description="Basic residues" evidence="1">
    <location>
        <begin position="900"/>
        <end position="914"/>
    </location>
</feature>
<feature type="region of interest" description="Disordered" evidence="1">
    <location>
        <begin position="786"/>
        <end position="819"/>
    </location>
</feature>
<keyword evidence="3" id="KW-1185">Reference proteome</keyword>
<dbReference type="OrthoDB" id="6779263at2759"/>
<feature type="compositionally biased region" description="Basic residues" evidence="1">
    <location>
        <begin position="160"/>
        <end position="172"/>
    </location>
</feature>
<dbReference type="PANTHER" id="PTHR31765">
    <property type="entry name" value="PROTEIN CBG12783"/>
    <property type="match status" value="1"/>
</dbReference>
<feature type="compositionally biased region" description="Basic and acidic residues" evidence="1">
    <location>
        <begin position="1059"/>
        <end position="1140"/>
    </location>
</feature>
<feature type="compositionally biased region" description="Basic residues" evidence="1">
    <location>
        <begin position="400"/>
        <end position="414"/>
    </location>
</feature>
<feature type="compositionally biased region" description="Polar residues" evidence="1">
    <location>
        <begin position="1284"/>
        <end position="1293"/>
    </location>
</feature>
<feature type="compositionally biased region" description="Polar residues" evidence="1">
    <location>
        <begin position="68"/>
        <end position="79"/>
    </location>
</feature>
<feature type="compositionally biased region" description="Basic and acidic residues" evidence="1">
    <location>
        <begin position="344"/>
        <end position="373"/>
    </location>
</feature>
<feature type="region of interest" description="Disordered" evidence="1">
    <location>
        <begin position="1"/>
        <end position="21"/>
    </location>
</feature>
<name>A0A482W2F8_ASBVE</name>
<feature type="compositionally biased region" description="Basic and acidic residues" evidence="1">
    <location>
        <begin position="786"/>
        <end position="806"/>
    </location>
</feature>
<evidence type="ECO:0000313" key="2">
    <source>
        <dbReference type="EMBL" id="RZC38728.1"/>
    </source>
</evidence>
<feature type="region of interest" description="Disordered" evidence="1">
    <location>
        <begin position="128"/>
        <end position="187"/>
    </location>
</feature>
<comment type="caution">
    <text evidence="2">The sequence shown here is derived from an EMBL/GenBank/DDBJ whole genome shotgun (WGS) entry which is preliminary data.</text>
</comment>
<evidence type="ECO:0000256" key="1">
    <source>
        <dbReference type="SAM" id="MobiDB-lite"/>
    </source>
</evidence>
<protein>
    <submittedName>
        <fullName evidence="2">Titin-like</fullName>
    </submittedName>
</protein>
<feature type="region of interest" description="Disordered" evidence="1">
    <location>
        <begin position="1037"/>
        <end position="1296"/>
    </location>
</feature>
<dbReference type="PANTHER" id="PTHR31765:SF3">
    <property type="entry name" value="TRANSLATION INITIATION FACTOR IF-2"/>
    <property type="match status" value="1"/>
</dbReference>
<feature type="region of interest" description="Disordered" evidence="1">
    <location>
        <begin position="64"/>
        <end position="115"/>
    </location>
</feature>
<dbReference type="EMBL" id="QDEB01040625">
    <property type="protein sequence ID" value="RZC38728.1"/>
    <property type="molecule type" value="Genomic_DNA"/>
</dbReference>
<gene>
    <name evidence="2" type="ORF">BDFB_003830</name>
</gene>
<proteinExistence type="predicted"/>
<feature type="compositionally biased region" description="Basic and acidic residues" evidence="1">
    <location>
        <begin position="1150"/>
        <end position="1169"/>
    </location>
</feature>
<evidence type="ECO:0000313" key="3">
    <source>
        <dbReference type="Proteomes" id="UP000292052"/>
    </source>
</evidence>
<feature type="compositionally biased region" description="Basic and acidic residues" evidence="1">
    <location>
        <begin position="380"/>
        <end position="399"/>
    </location>
</feature>
<feature type="compositionally biased region" description="Basic and acidic residues" evidence="1">
    <location>
        <begin position="460"/>
        <end position="516"/>
    </location>
</feature>
<feature type="region of interest" description="Disordered" evidence="1">
    <location>
        <begin position="1538"/>
        <end position="1644"/>
    </location>
</feature>
<organism evidence="2 3">
    <name type="scientific">Asbolus verrucosus</name>
    <name type="common">Desert ironclad beetle</name>
    <dbReference type="NCBI Taxonomy" id="1661398"/>
    <lineage>
        <taxon>Eukaryota</taxon>
        <taxon>Metazoa</taxon>
        <taxon>Ecdysozoa</taxon>
        <taxon>Arthropoda</taxon>
        <taxon>Hexapoda</taxon>
        <taxon>Insecta</taxon>
        <taxon>Pterygota</taxon>
        <taxon>Neoptera</taxon>
        <taxon>Endopterygota</taxon>
        <taxon>Coleoptera</taxon>
        <taxon>Polyphaga</taxon>
        <taxon>Cucujiformia</taxon>
        <taxon>Tenebrionidae</taxon>
        <taxon>Pimeliinae</taxon>
        <taxon>Asbolus</taxon>
    </lineage>
</organism>
<feature type="compositionally biased region" description="Basic residues" evidence="1">
    <location>
        <begin position="1586"/>
        <end position="1613"/>
    </location>
</feature>
<dbReference type="STRING" id="1661398.A0A482W2F8"/>
<feature type="compositionally biased region" description="Basic residues" evidence="1">
    <location>
        <begin position="136"/>
        <end position="150"/>
    </location>
</feature>
<feature type="compositionally biased region" description="Basic and acidic residues" evidence="1">
    <location>
        <begin position="653"/>
        <end position="685"/>
    </location>
</feature>
<feature type="compositionally biased region" description="Pro residues" evidence="1">
    <location>
        <begin position="1628"/>
        <end position="1642"/>
    </location>
</feature>
<feature type="region of interest" description="Disordered" evidence="1">
    <location>
        <begin position="1450"/>
        <end position="1492"/>
    </location>
</feature>
<feature type="region of interest" description="Disordered" evidence="1">
    <location>
        <begin position="872"/>
        <end position="916"/>
    </location>
</feature>
<reference evidence="2 3" key="1">
    <citation type="submission" date="2017-03" db="EMBL/GenBank/DDBJ databases">
        <title>Genome of the blue death feigning beetle - Asbolus verrucosus.</title>
        <authorList>
            <person name="Rider S.D."/>
        </authorList>
    </citation>
    <scope>NUCLEOTIDE SEQUENCE [LARGE SCALE GENOMIC DNA]</scope>
    <source>
        <strain evidence="2">Butters</strain>
        <tissue evidence="2">Head and leg muscle</tissue>
    </source>
</reference>
<feature type="region of interest" description="Disordered" evidence="1">
    <location>
        <begin position="335"/>
        <end position="617"/>
    </location>
</feature>
<feature type="compositionally biased region" description="Basic residues" evidence="1">
    <location>
        <begin position="1170"/>
        <end position="1209"/>
    </location>
</feature>
<feature type="compositionally biased region" description="Basic and acidic residues" evidence="1">
    <location>
        <begin position="1451"/>
        <end position="1467"/>
    </location>
</feature>
<sequence>MEAEPIILPDNTIIDTSIPPPGYSFPKPDFSAVVSDDTSEFTPADKSEGPLTKPTFKSALQAKKRLQAFSTSRPGSLPSSPLAKKLKPNLGAEDKNEEAAPVAKKAPKKGNYHDDKAKAVIEEIEELKREELQRFTQRKSRSKSRSRSRSRSPDKERFKKVDKKARNYRKRSPTPEKPKKVHKKPKKYPRNWREFAEFDSSFNLNRDFEIASPKGNNELLRQILFESPSLPITQFKMKTVKNEEKIVPFEYISVNSVAIKEKFLPRKIILDTLPKDVVTNIENLYSSSLKFKLDSNVKIKARTWFPKVWRDSENECKLLEKSVGLSFLQTYTGEEEENDFVEGEESRAEEKQGLVEVPKTETKAPKTDKDDSKKKKKYKKNETKTVEEQPEEKPESSAEKKKKKKHGSKEKKKHDANAAEISAKKKKHKKYKLKKKEKRSKEKKVKHKKATKEKRKKDKSHQEEEKPAEKPEKSSKQQVIEELKKIEEKLAKKREQQDKNKSEKKAEKEEKHEKEKSRKRKHSERDDSAKRAKHEKHKKETDNSNSEIKTENTSKKKIEKEKRVDVADVKLEEYSPKKVEKPEKHKPKIEDTVKKSDKKSKSFEEVTNKVRTKKSRWSEPVIKKEEIEFPPKLDIEEEIKRIDEVIKKHEDINRGEEIPQVEEVEKNEEVKERTPDTDEYHSHWESDDEVSSSVRRQSLKLNRSWESDEELFERTYNRNKTQSQSYADLEIPLNIKNFSRRTKWDEKPSSYIDTINEFKLLEEERRNLSEERRKLEIEKQRILKLQEETKSDTEEKKAPAVEEPKKVVRMRSSTPEVDPVKIKKEKCDVLDFNIDSLNSSLLSNVSSTESNFPIAVLENEYEEFIKAVSSETPIQTKKKAERRSSKDSSSSSSSSDSDHKKKKRKKKKKKKKKMRDCEGLLLGKGNNIFNEFDIPVPSDLPEMVPTPVPVPSPIETILPLTPSLLLNPMIDVRDKSVEEPKDLGIDLTKPFVFSSIVLPSKKPPLVDNSNLNLNDDSDSADFTDKFVKKVEEKEMKKVEEKEAELVEETVEKEAEEEAAEKVEVTKTEEIPEPEKIEEEKIAAIPEPAEKKAIEALREEPKKAQPPREADKEPLAVEQETKSRGDSEIKIKRSISPERKHARDKKRSRTRSRDRDIRRRSPPRRRELSPPRRRYSSPRRRSPPRRRGSPRRRSPSPRRRLSPPRRRRRSPSLSPPRSRSGGRKRTPSPRIRRASPLNSPLDGFKRSVADSTISDDMLPQPNPEDYVESPPSYGAKYYDRKLKRSSISPQNSPRRISLDDRINQVLGLEKNEPPHPKPVETYPNYSYNHAYNQYNQYTQYNQFGAQKNDYVTPPYGPTIFTQPPPPIVKPPPTKVVQVGNILQVVPNEEISQAVVEPKPPETSQKIVQVGNMLQIVPAVIPPSKPPVLEPTPAPKPVQLPEKQSAEAIMKQKVAERKAEREKRRQERERRRKEKEKKRKEKEKRKQMKLKIKTENMIKRAIQLEAEALASEGLEEDGENPELPVQWPPISVVVSTTPSCKGILLGEGGSRRRKSVQFADGVRPGEGTSPSGGEELSSPPPNPPKLPKEKRYKKLKTPKKSKKKKIKVKVVKKKVQNLEDGDDDDEDDNLPPPSPPPGSPPPHVFPSRVKTHTINNVHQYVGNIIQSGAAGFQFRPPMPVVLNRHQPPPGYMQGTFHSGENRGCCENTFLISIFRSKQSFTSTLPRCVIPSLNEASRR</sequence>
<feature type="region of interest" description="Disordered" evidence="1">
    <location>
        <begin position="653"/>
        <end position="692"/>
    </location>
</feature>
<feature type="compositionally biased region" description="Low complexity" evidence="1">
    <location>
        <begin position="1563"/>
        <end position="1575"/>
    </location>
</feature>
<feature type="compositionally biased region" description="Basic residues" evidence="1">
    <location>
        <begin position="424"/>
        <end position="459"/>
    </location>
</feature>
<dbReference type="Proteomes" id="UP000292052">
    <property type="component" value="Unassembled WGS sequence"/>
</dbReference>